<keyword evidence="1" id="KW-1133">Transmembrane helix</keyword>
<dbReference type="InterPro" id="IPR025698">
    <property type="entry name" value="2TM_dom"/>
</dbReference>
<evidence type="ECO:0000259" key="2">
    <source>
        <dbReference type="Pfam" id="PF13239"/>
    </source>
</evidence>
<reference evidence="3" key="2">
    <citation type="submission" date="2020-09" db="EMBL/GenBank/DDBJ databases">
        <authorList>
            <person name="Sun Q."/>
            <person name="Kim S."/>
        </authorList>
    </citation>
    <scope>NUCLEOTIDE SEQUENCE</scope>
    <source>
        <strain evidence="3">KCTC 12113</strain>
    </source>
</reference>
<name>A0A918J110_9FLAO</name>
<keyword evidence="1" id="KW-0812">Transmembrane</keyword>
<sequence length="128" mass="15533">MFTRNKNKSKIDLEHHQMLEDAQTRIKQKKRLFSHFVIFFIGSIFMIVINKILGYGKTHDWFIWVILAWFFLFIIHAFNVFITSKFMGPEWERSQREKLVLKQKQKIAQLQKEIETDFPLSRINKSKE</sequence>
<organism evidence="3 4">
    <name type="scientific">Arenibacter certesii</name>
    <dbReference type="NCBI Taxonomy" id="228955"/>
    <lineage>
        <taxon>Bacteria</taxon>
        <taxon>Pseudomonadati</taxon>
        <taxon>Bacteroidota</taxon>
        <taxon>Flavobacteriia</taxon>
        <taxon>Flavobacteriales</taxon>
        <taxon>Flavobacteriaceae</taxon>
        <taxon>Arenibacter</taxon>
    </lineage>
</organism>
<protein>
    <recommendedName>
        <fullName evidence="2">2TM domain-containing protein</fullName>
    </recommendedName>
</protein>
<dbReference type="Pfam" id="PF13239">
    <property type="entry name" value="2TM"/>
    <property type="match status" value="1"/>
</dbReference>
<evidence type="ECO:0000256" key="1">
    <source>
        <dbReference type="SAM" id="Phobius"/>
    </source>
</evidence>
<accession>A0A918J110</accession>
<dbReference type="RefSeq" id="WP_026813746.1">
    <property type="nucleotide sequence ID" value="NZ_BMWP01000018.1"/>
</dbReference>
<comment type="caution">
    <text evidence="3">The sequence shown here is derived from an EMBL/GenBank/DDBJ whole genome shotgun (WGS) entry which is preliminary data.</text>
</comment>
<reference evidence="3" key="1">
    <citation type="journal article" date="2014" name="Int. J. Syst. Evol. Microbiol.">
        <title>Complete genome sequence of Corynebacterium casei LMG S-19264T (=DSM 44701T), isolated from a smear-ripened cheese.</title>
        <authorList>
            <consortium name="US DOE Joint Genome Institute (JGI-PGF)"/>
            <person name="Walter F."/>
            <person name="Albersmeier A."/>
            <person name="Kalinowski J."/>
            <person name="Ruckert C."/>
        </authorList>
    </citation>
    <scope>NUCLEOTIDE SEQUENCE</scope>
    <source>
        <strain evidence="3">KCTC 12113</strain>
    </source>
</reference>
<proteinExistence type="predicted"/>
<keyword evidence="1" id="KW-0472">Membrane</keyword>
<dbReference type="Proteomes" id="UP000634668">
    <property type="component" value="Unassembled WGS sequence"/>
</dbReference>
<dbReference type="EMBL" id="BMWP01000018">
    <property type="protein sequence ID" value="GGW40059.1"/>
    <property type="molecule type" value="Genomic_DNA"/>
</dbReference>
<feature type="transmembrane region" description="Helical" evidence="1">
    <location>
        <begin position="32"/>
        <end position="49"/>
    </location>
</feature>
<evidence type="ECO:0000313" key="3">
    <source>
        <dbReference type="EMBL" id="GGW40059.1"/>
    </source>
</evidence>
<dbReference type="AlphaFoldDB" id="A0A918J110"/>
<keyword evidence="4" id="KW-1185">Reference proteome</keyword>
<feature type="domain" description="2TM" evidence="2">
    <location>
        <begin position="21"/>
        <end position="100"/>
    </location>
</feature>
<feature type="transmembrane region" description="Helical" evidence="1">
    <location>
        <begin position="61"/>
        <end position="82"/>
    </location>
</feature>
<evidence type="ECO:0000313" key="4">
    <source>
        <dbReference type="Proteomes" id="UP000634668"/>
    </source>
</evidence>
<gene>
    <name evidence="3" type="ORF">GCM10007383_26000</name>
</gene>